<keyword evidence="1" id="KW-0175">Coiled coil</keyword>
<feature type="transmembrane region" description="Helical" evidence="2">
    <location>
        <begin position="173"/>
        <end position="193"/>
    </location>
</feature>
<name>A0A317F062_9SPHI</name>
<reference evidence="4" key="1">
    <citation type="submission" date="2018-05" db="EMBL/GenBank/DDBJ databases">
        <title>Pedobacter paludis sp. nov., isolated from wetland soil.</title>
        <authorList>
            <person name="Zhang Y."/>
        </authorList>
    </citation>
    <scope>NUCLEOTIDE SEQUENCE [LARGE SCALE GENOMIC DNA]</scope>
    <source>
        <strain evidence="4">R-8</strain>
    </source>
</reference>
<feature type="transmembrane region" description="Helical" evidence="2">
    <location>
        <begin position="53"/>
        <end position="78"/>
    </location>
</feature>
<organism evidence="3 4">
    <name type="scientific">Pedobacter paludis</name>
    <dbReference type="NCBI Taxonomy" id="2203212"/>
    <lineage>
        <taxon>Bacteria</taxon>
        <taxon>Pseudomonadati</taxon>
        <taxon>Bacteroidota</taxon>
        <taxon>Sphingobacteriia</taxon>
        <taxon>Sphingobacteriales</taxon>
        <taxon>Sphingobacteriaceae</taxon>
        <taxon>Pedobacter</taxon>
    </lineage>
</organism>
<feature type="transmembrane region" description="Helical" evidence="2">
    <location>
        <begin position="98"/>
        <end position="121"/>
    </location>
</feature>
<dbReference type="AlphaFoldDB" id="A0A317F062"/>
<proteinExistence type="predicted"/>
<dbReference type="Proteomes" id="UP000245391">
    <property type="component" value="Unassembled WGS sequence"/>
</dbReference>
<feature type="coiled-coil region" evidence="1">
    <location>
        <begin position="339"/>
        <end position="375"/>
    </location>
</feature>
<keyword evidence="2" id="KW-1133">Transmembrane helix</keyword>
<evidence type="ECO:0000313" key="3">
    <source>
        <dbReference type="EMBL" id="PWS32630.1"/>
    </source>
</evidence>
<accession>A0A317F062</accession>
<gene>
    <name evidence="3" type="ORF">DF947_06035</name>
</gene>
<keyword evidence="4" id="KW-1185">Reference proteome</keyword>
<protein>
    <recommendedName>
        <fullName evidence="5">DUF2254 domain-containing protein</fullName>
    </recommendedName>
</protein>
<keyword evidence="2" id="KW-0472">Membrane</keyword>
<evidence type="ECO:0000256" key="1">
    <source>
        <dbReference type="SAM" id="Coils"/>
    </source>
</evidence>
<dbReference type="EMBL" id="QGNY01000002">
    <property type="protein sequence ID" value="PWS32630.1"/>
    <property type="molecule type" value="Genomic_DNA"/>
</dbReference>
<evidence type="ECO:0000256" key="2">
    <source>
        <dbReference type="SAM" id="Phobius"/>
    </source>
</evidence>
<evidence type="ECO:0000313" key="4">
    <source>
        <dbReference type="Proteomes" id="UP000245391"/>
    </source>
</evidence>
<sequence>MIKSITYWLMNVFSSSLTLSSKTWRHLKEQDAWVYQFRSAKRKELLRLKVNNIGFALILTIVMMSVGMGVCFLSKEFIKKYFWFLCFFTFTEEGAKEIVADILASSATIIGLSFVVIGFSFEVVKNATNQTLRNIFRETRLYYVFAISIISILFLVIMTLLKHTVTIYTVGNFAIFSCLLLLATTIAIAYMFAKVITFFNQEKIAKITRDYLVKLATFTMLDDEFLQLTERIYAQEMESLGFTRYISFIPGNENQVVLKSSNRVRVEIVDICLPLIAFASGKVSGRSLPGTVLYQPLQLKSNLNPRHGLFYFNDNVKVKWLEAKIISLGLKTKKSGQLEEEYIQQKQQLQESLIAASEKGDLKQVRERLDDIRQLYSILHS</sequence>
<keyword evidence="2" id="KW-0812">Transmembrane</keyword>
<evidence type="ECO:0008006" key="5">
    <source>
        <dbReference type="Google" id="ProtNLM"/>
    </source>
</evidence>
<feature type="transmembrane region" description="Helical" evidence="2">
    <location>
        <begin position="141"/>
        <end position="161"/>
    </location>
</feature>
<comment type="caution">
    <text evidence="3">The sequence shown here is derived from an EMBL/GenBank/DDBJ whole genome shotgun (WGS) entry which is preliminary data.</text>
</comment>